<protein>
    <submittedName>
        <fullName evidence="2">Uncharacterized protein</fullName>
    </submittedName>
</protein>
<feature type="signal peptide" evidence="1">
    <location>
        <begin position="1"/>
        <end position="17"/>
    </location>
</feature>
<name>A0A3M7R5A7_BRAPC</name>
<keyword evidence="3" id="KW-1185">Reference proteome</keyword>
<evidence type="ECO:0000313" key="3">
    <source>
        <dbReference type="Proteomes" id="UP000276133"/>
    </source>
</evidence>
<accession>A0A3M7R5A7</accession>
<dbReference type="EMBL" id="REGN01004177">
    <property type="protein sequence ID" value="RNA18750.1"/>
    <property type="molecule type" value="Genomic_DNA"/>
</dbReference>
<sequence>MLSRIFFLILCFKIHNAKINEVKKLEAKIARSIFENFLKEWTSFFKLSLKLFFHKIGILKF</sequence>
<comment type="caution">
    <text evidence="2">The sequence shown here is derived from an EMBL/GenBank/DDBJ whole genome shotgun (WGS) entry which is preliminary data.</text>
</comment>
<dbReference type="Proteomes" id="UP000276133">
    <property type="component" value="Unassembled WGS sequence"/>
</dbReference>
<proteinExistence type="predicted"/>
<organism evidence="2 3">
    <name type="scientific">Brachionus plicatilis</name>
    <name type="common">Marine rotifer</name>
    <name type="synonym">Brachionus muelleri</name>
    <dbReference type="NCBI Taxonomy" id="10195"/>
    <lineage>
        <taxon>Eukaryota</taxon>
        <taxon>Metazoa</taxon>
        <taxon>Spiralia</taxon>
        <taxon>Gnathifera</taxon>
        <taxon>Rotifera</taxon>
        <taxon>Eurotatoria</taxon>
        <taxon>Monogononta</taxon>
        <taxon>Pseudotrocha</taxon>
        <taxon>Ploima</taxon>
        <taxon>Brachionidae</taxon>
        <taxon>Brachionus</taxon>
    </lineage>
</organism>
<feature type="chain" id="PRO_5018070577" evidence="1">
    <location>
        <begin position="18"/>
        <end position="61"/>
    </location>
</feature>
<keyword evidence="1" id="KW-0732">Signal</keyword>
<evidence type="ECO:0000256" key="1">
    <source>
        <dbReference type="SAM" id="SignalP"/>
    </source>
</evidence>
<reference evidence="2 3" key="1">
    <citation type="journal article" date="2018" name="Sci. Rep.">
        <title>Genomic signatures of local adaptation to the degree of environmental predictability in rotifers.</title>
        <authorList>
            <person name="Franch-Gras L."/>
            <person name="Hahn C."/>
            <person name="Garcia-Roger E.M."/>
            <person name="Carmona M.J."/>
            <person name="Serra M."/>
            <person name="Gomez A."/>
        </authorList>
    </citation>
    <scope>NUCLEOTIDE SEQUENCE [LARGE SCALE GENOMIC DNA]</scope>
    <source>
        <strain evidence="2">HYR1</strain>
    </source>
</reference>
<evidence type="ECO:0000313" key="2">
    <source>
        <dbReference type="EMBL" id="RNA18750.1"/>
    </source>
</evidence>
<dbReference type="AlphaFoldDB" id="A0A3M7R5A7"/>
<gene>
    <name evidence="2" type="ORF">BpHYR1_033804</name>
</gene>